<sequence length="864" mass="96066">MKQLKKLSGYSGPKFGVRAIFLSKEKRRPYANLPIIIAIEQNLGKNGTFLNIQGKLATNANGYVSFKIARDHLQRHKEIYIYPLGYEDLKMPMSDFVVATNGEGVQTIMISCEVAATIKRENIPSIQKADMLDHDFIPFFHRTGFRSSCQTFEENTQTQDPANTATGNADDTEKKPCKCHDPHYTEGKEPQALTCEALLPDTQPVECITVYQLDKDSTQTLELTSTAGSETLSLQTGTINLYESCFEPYGYSLGDLNYSVSLAPCESVNIAVENWFRKDRSVRSESTTRSEALENDVIRSKSVQEFIKSKLTEHKFNVGVSATLKVKGIPLGVTTGYAMGSRKSTTEMVQEINETHRQLSNSYSSYNSVAIYETTQSESRNTTTRHLRNHNHCHTLTLMYYEIVQNIKLTTIEQGHRDAVFIQYSTPCFTIKDVLAKRHILREVLLDQALIECLDSICLEEYTCDCSAEEIDDGTSGTGGSGETCPATVTKLFVSVRTADRTWAGSEGSLYFILEINGSNQKFYIPHTGDSKYRKNTTYTVEVPIPPTCIDDLTKVGLELRGSNKIILSNLSISYECQEDPGNQYFFFNQGLNDLELKKEEKMLDTAISPQYPDLAPPTDDQPTAIQELEAAKTCCENNLLQHLNCNKLYYYKIFWMLEDENERAIRFATYTYLGQSLLDAIENVPLGVIGDWVAFATIAPLSPATAPIQEETILYAPTGNVFSEAVLGQCGSCETIDNTVFWDWTDKQCPDSAPAITTGNLSQYQNAGLTPFNFANALLSQQALSNLTAGSSLAAITQAALGQNSSSIPKDVLANLIKLLEDSDNDSDEMKSLIDWLKKVLKLKSAMDALQGDEEEEGEEGGE</sequence>
<name>A0A915YFK8_9BACT</name>
<feature type="region of interest" description="Disordered" evidence="1">
    <location>
        <begin position="151"/>
        <end position="175"/>
    </location>
</feature>
<accession>A0A915YFK8</accession>
<protein>
    <submittedName>
        <fullName evidence="2">Uncharacterized protein</fullName>
    </submittedName>
</protein>
<organism evidence="2 3">
    <name type="scientific">Aureispira anguillae</name>
    <dbReference type="NCBI Taxonomy" id="2864201"/>
    <lineage>
        <taxon>Bacteria</taxon>
        <taxon>Pseudomonadati</taxon>
        <taxon>Bacteroidota</taxon>
        <taxon>Saprospiria</taxon>
        <taxon>Saprospirales</taxon>
        <taxon>Saprospiraceae</taxon>
        <taxon>Aureispira</taxon>
    </lineage>
</organism>
<evidence type="ECO:0000313" key="3">
    <source>
        <dbReference type="Proteomes" id="UP001060919"/>
    </source>
</evidence>
<dbReference type="Proteomes" id="UP001060919">
    <property type="component" value="Chromosome"/>
</dbReference>
<keyword evidence="3" id="KW-1185">Reference proteome</keyword>
<gene>
    <name evidence="2" type="ORF">AsAng_0028060</name>
</gene>
<feature type="compositionally biased region" description="Polar residues" evidence="1">
    <location>
        <begin position="151"/>
        <end position="169"/>
    </location>
</feature>
<evidence type="ECO:0000256" key="1">
    <source>
        <dbReference type="SAM" id="MobiDB-lite"/>
    </source>
</evidence>
<dbReference type="KEGG" id="aup:AsAng_0028060"/>
<proteinExistence type="predicted"/>
<dbReference type="EMBL" id="AP026867">
    <property type="protein sequence ID" value="BDS12091.1"/>
    <property type="molecule type" value="Genomic_DNA"/>
</dbReference>
<dbReference type="AlphaFoldDB" id="A0A915YFK8"/>
<dbReference type="RefSeq" id="WP_264793208.1">
    <property type="nucleotide sequence ID" value="NZ_AP026867.1"/>
</dbReference>
<reference evidence="2" key="1">
    <citation type="submission" date="2022-09" db="EMBL/GenBank/DDBJ databases">
        <title>Aureispira anguillicida sp. nov., isolated from Leptocephalus of Japanese eel Anguilla japonica.</title>
        <authorList>
            <person name="Yuasa K."/>
            <person name="Mekata T."/>
            <person name="Ikunari K."/>
        </authorList>
    </citation>
    <scope>NUCLEOTIDE SEQUENCE</scope>
    <source>
        <strain evidence="2">EL160426</strain>
    </source>
</reference>
<evidence type="ECO:0000313" key="2">
    <source>
        <dbReference type="EMBL" id="BDS12091.1"/>
    </source>
</evidence>